<evidence type="ECO:0000313" key="3">
    <source>
        <dbReference type="EMBL" id="OQD43458.1"/>
    </source>
</evidence>
<reference evidence="3 4" key="1">
    <citation type="submission" date="2016-12" db="EMBL/GenBank/DDBJ databases">
        <authorList>
            <person name="Song W.-J."/>
            <person name="Kurnit D.M."/>
        </authorList>
    </citation>
    <scope>NUCLEOTIDE SEQUENCE [LARGE SCALE GENOMIC DNA]</scope>
    <source>
        <strain evidence="3 4">HSG9</strain>
    </source>
</reference>
<keyword evidence="4" id="KW-1185">Reference proteome</keyword>
<dbReference type="PANTHER" id="PTHR30535">
    <property type="entry name" value="VITAMIN B12-BINDING PROTEIN"/>
    <property type="match status" value="1"/>
</dbReference>
<evidence type="ECO:0000259" key="2">
    <source>
        <dbReference type="PROSITE" id="PS50983"/>
    </source>
</evidence>
<gene>
    <name evidence="3" type="ORF">BUL40_06410</name>
</gene>
<feature type="domain" description="Fe/B12 periplasmic-binding" evidence="2">
    <location>
        <begin position="103"/>
        <end position="375"/>
    </location>
</feature>
<dbReference type="InterPro" id="IPR050902">
    <property type="entry name" value="ABC_Transporter_SBP"/>
</dbReference>
<organism evidence="3 4">
    <name type="scientific">Croceivirga radicis</name>
    <dbReference type="NCBI Taxonomy" id="1929488"/>
    <lineage>
        <taxon>Bacteria</taxon>
        <taxon>Pseudomonadati</taxon>
        <taxon>Bacteroidota</taxon>
        <taxon>Flavobacteriia</taxon>
        <taxon>Flavobacteriales</taxon>
        <taxon>Flavobacteriaceae</taxon>
        <taxon>Croceivirga</taxon>
    </lineage>
</organism>
<dbReference type="Gene3D" id="3.40.50.1980">
    <property type="entry name" value="Nitrogenase molybdenum iron protein domain"/>
    <property type="match status" value="2"/>
</dbReference>
<dbReference type="GO" id="GO:0071281">
    <property type="term" value="P:cellular response to iron ion"/>
    <property type="evidence" value="ECO:0007669"/>
    <property type="project" value="TreeGrafter"/>
</dbReference>
<dbReference type="OrthoDB" id="9812528at2"/>
<keyword evidence="1" id="KW-0732">Signal</keyword>
<comment type="caution">
    <text evidence="3">The sequence shown here is derived from an EMBL/GenBank/DDBJ whole genome shotgun (WGS) entry which is preliminary data.</text>
</comment>
<evidence type="ECO:0000256" key="1">
    <source>
        <dbReference type="SAM" id="SignalP"/>
    </source>
</evidence>
<proteinExistence type="predicted"/>
<dbReference type="PANTHER" id="PTHR30535:SF34">
    <property type="entry name" value="MOLYBDATE-BINDING PROTEIN MOLA"/>
    <property type="match status" value="1"/>
</dbReference>
<dbReference type="PROSITE" id="PS50983">
    <property type="entry name" value="FE_B12_PBP"/>
    <property type="match status" value="1"/>
</dbReference>
<accession>A0A1V6LTI5</accession>
<dbReference type="Pfam" id="PF01497">
    <property type="entry name" value="Peripla_BP_2"/>
    <property type="match status" value="1"/>
</dbReference>
<dbReference type="EMBL" id="MTBC01000003">
    <property type="protein sequence ID" value="OQD43458.1"/>
    <property type="molecule type" value="Genomic_DNA"/>
</dbReference>
<sequence>MKQTFTIPLFALAIVLFFNACKSDVKKEQLPTNSKSQQSFLKVAYADGFSIDINGNYPIIKVNKPWPGAEQAFTYAVIPDSILPTITYPADAYDAVITTPIKKLVVTSTTHIPALESLGELDKLVGFPDTKYISSMPARERIKKGLIKELGQNEKLNTEMTIALQPDVIIGFSIDNQNSTYSTLEQANIPVVYNGDWAETHPLGKAEWIKFFGVLLGKEKQADSIFTHIAKDYNATKKLAQNKTNNPTVISGALYKDVWYMPTGESWAAKFIADAGGNYLYKDTKGNGSLALSIEAVLQKGTQADYWIGPAQFTAYQEMNAANPHYQQFKAFTDKKVYTFSNTKGLTGGLLYYELAPQRPDLVLKDLVHWLHPDLLPNYSPYFFTPLR</sequence>
<feature type="signal peptide" evidence="1">
    <location>
        <begin position="1"/>
        <end position="20"/>
    </location>
</feature>
<evidence type="ECO:0000313" key="4">
    <source>
        <dbReference type="Proteomes" id="UP000191680"/>
    </source>
</evidence>
<dbReference type="AlphaFoldDB" id="A0A1V6LTI5"/>
<dbReference type="RefSeq" id="WP_080318539.1">
    <property type="nucleotide sequence ID" value="NZ_MTBC01000003.1"/>
</dbReference>
<dbReference type="SUPFAM" id="SSF53807">
    <property type="entry name" value="Helical backbone' metal receptor"/>
    <property type="match status" value="1"/>
</dbReference>
<feature type="chain" id="PRO_5013003275" evidence="1">
    <location>
        <begin position="21"/>
        <end position="388"/>
    </location>
</feature>
<dbReference type="CDD" id="cd01141">
    <property type="entry name" value="TroA_d"/>
    <property type="match status" value="1"/>
</dbReference>
<dbReference type="Proteomes" id="UP000191680">
    <property type="component" value="Unassembled WGS sequence"/>
</dbReference>
<protein>
    <submittedName>
        <fullName evidence="3">ABC transporter substrate-binding protein</fullName>
    </submittedName>
</protein>
<name>A0A1V6LTI5_9FLAO</name>
<dbReference type="InterPro" id="IPR002491">
    <property type="entry name" value="ABC_transptr_periplasmic_BD"/>
</dbReference>